<dbReference type="AlphaFoldDB" id="A0A383BCX5"/>
<keyword evidence="1" id="KW-0645">Protease</keyword>
<evidence type="ECO:0000313" key="3">
    <source>
        <dbReference type="EMBL" id="SVE17650.1"/>
    </source>
</evidence>
<organism evidence="3">
    <name type="scientific">marine metagenome</name>
    <dbReference type="NCBI Taxonomy" id="408172"/>
    <lineage>
        <taxon>unclassified sequences</taxon>
        <taxon>metagenomes</taxon>
        <taxon>ecological metagenomes</taxon>
    </lineage>
</organism>
<feature type="non-terminal residue" evidence="3">
    <location>
        <position position="194"/>
    </location>
</feature>
<dbReference type="InterPro" id="IPR051201">
    <property type="entry name" value="Chloro_Bact_Ser_Proteases"/>
</dbReference>
<dbReference type="PANTHER" id="PTHR43343:SF3">
    <property type="entry name" value="PROTEASE DO-LIKE 8, CHLOROPLASTIC"/>
    <property type="match status" value="1"/>
</dbReference>
<evidence type="ECO:0000256" key="1">
    <source>
        <dbReference type="ARBA" id="ARBA00022670"/>
    </source>
</evidence>
<keyword evidence="2" id="KW-0378">Hydrolase</keyword>
<dbReference type="InterPro" id="IPR001940">
    <property type="entry name" value="Peptidase_S1C"/>
</dbReference>
<dbReference type="EMBL" id="UINC01199293">
    <property type="protein sequence ID" value="SVE17650.1"/>
    <property type="molecule type" value="Genomic_DNA"/>
</dbReference>
<proteinExistence type="predicted"/>
<reference evidence="3" key="1">
    <citation type="submission" date="2018-05" db="EMBL/GenBank/DDBJ databases">
        <authorList>
            <person name="Lanie J.A."/>
            <person name="Ng W.-L."/>
            <person name="Kazmierczak K.M."/>
            <person name="Andrzejewski T.M."/>
            <person name="Davidsen T.M."/>
            <person name="Wayne K.J."/>
            <person name="Tettelin H."/>
            <person name="Glass J.I."/>
            <person name="Rusch D."/>
            <person name="Podicherti R."/>
            <person name="Tsui H.-C.T."/>
            <person name="Winkler M.E."/>
        </authorList>
    </citation>
    <scope>NUCLEOTIDE SEQUENCE</scope>
</reference>
<dbReference type="InterPro" id="IPR009003">
    <property type="entry name" value="Peptidase_S1_PA"/>
</dbReference>
<protein>
    <recommendedName>
        <fullName evidence="4">2-alkenal reductase</fullName>
    </recommendedName>
</protein>
<dbReference type="GO" id="GO:0006508">
    <property type="term" value="P:proteolysis"/>
    <property type="evidence" value="ECO:0007669"/>
    <property type="project" value="UniProtKB-KW"/>
</dbReference>
<dbReference type="PANTHER" id="PTHR43343">
    <property type="entry name" value="PEPTIDASE S12"/>
    <property type="match status" value="1"/>
</dbReference>
<sequence>MIMIFFVITIMLSGQSFIDQSRENAITQAIENASPAVASINVTQMQRFAVNPFQRDPWFEYFFPPEIRQREVKGSGSGVVISPDGYILTNDHVVENASKIIVTLPGGKEYNADVVGMDDLTDLALLKLDGRDFPYVEMADSDDLIIGEWVIALGNPFGLFDVNQQPTATIGIVSGKDLDFGLQGGKIFQDMIQT</sequence>
<gene>
    <name evidence="3" type="ORF">METZ01_LOCUS470504</name>
</gene>
<name>A0A383BCX5_9ZZZZ</name>
<evidence type="ECO:0000256" key="2">
    <source>
        <dbReference type="ARBA" id="ARBA00022801"/>
    </source>
</evidence>
<evidence type="ECO:0008006" key="4">
    <source>
        <dbReference type="Google" id="ProtNLM"/>
    </source>
</evidence>
<dbReference type="Pfam" id="PF13365">
    <property type="entry name" value="Trypsin_2"/>
    <property type="match status" value="1"/>
</dbReference>
<dbReference type="SUPFAM" id="SSF50494">
    <property type="entry name" value="Trypsin-like serine proteases"/>
    <property type="match status" value="1"/>
</dbReference>
<dbReference type="GO" id="GO:0004252">
    <property type="term" value="F:serine-type endopeptidase activity"/>
    <property type="evidence" value="ECO:0007669"/>
    <property type="project" value="InterPro"/>
</dbReference>
<dbReference type="Gene3D" id="2.40.10.120">
    <property type="match status" value="1"/>
</dbReference>
<dbReference type="PRINTS" id="PR00834">
    <property type="entry name" value="PROTEASES2C"/>
</dbReference>
<accession>A0A383BCX5</accession>